<gene>
    <name evidence="1" type="ORF">CSHISOI_05842</name>
</gene>
<comment type="caution">
    <text evidence="1">The sequence shown here is derived from an EMBL/GenBank/DDBJ whole genome shotgun (WGS) entry which is preliminary data.</text>
</comment>
<proteinExistence type="predicted"/>
<evidence type="ECO:0000313" key="1">
    <source>
        <dbReference type="EMBL" id="TQN69632.1"/>
    </source>
</evidence>
<dbReference type="AlphaFoldDB" id="A0A5Q4BRH3"/>
<name>A0A5Q4BRH3_9PEZI</name>
<keyword evidence="2" id="KW-1185">Reference proteome</keyword>
<protein>
    <submittedName>
        <fullName evidence="1">Uncharacterized protein</fullName>
    </submittedName>
</protein>
<organism evidence="1 2">
    <name type="scientific">Colletotrichum shisoi</name>
    <dbReference type="NCBI Taxonomy" id="2078593"/>
    <lineage>
        <taxon>Eukaryota</taxon>
        <taxon>Fungi</taxon>
        <taxon>Dikarya</taxon>
        <taxon>Ascomycota</taxon>
        <taxon>Pezizomycotina</taxon>
        <taxon>Sordariomycetes</taxon>
        <taxon>Hypocreomycetidae</taxon>
        <taxon>Glomerellales</taxon>
        <taxon>Glomerellaceae</taxon>
        <taxon>Colletotrichum</taxon>
        <taxon>Colletotrichum destructivum species complex</taxon>
    </lineage>
</organism>
<dbReference type="EMBL" id="PUHP01000493">
    <property type="protein sequence ID" value="TQN69632.1"/>
    <property type="molecule type" value="Genomic_DNA"/>
</dbReference>
<dbReference type="Proteomes" id="UP000326340">
    <property type="component" value="Unassembled WGS sequence"/>
</dbReference>
<sequence>MNGSIIVVLRRDAVCPGTRVDRRSAERARVDSTRLTSCLTSTEARYSPTGHPFHPMPPGQLLPDEEEDELLPARCGIPIKYQIIASACWHIS</sequence>
<reference evidence="1 2" key="1">
    <citation type="journal article" date="2019" name="Sci. Rep.">
        <title>Colletotrichum shisoi sp. nov., an anthracnose pathogen of Perilla frutescens in Japan: molecular phylogenetic, morphological and genomic evidence.</title>
        <authorList>
            <person name="Gan P."/>
            <person name="Tsushima A."/>
            <person name="Hiroyama R."/>
            <person name="Narusaka M."/>
            <person name="Takano Y."/>
            <person name="Narusaka Y."/>
            <person name="Kawaradani M."/>
            <person name="Damm U."/>
            <person name="Shirasu K."/>
        </authorList>
    </citation>
    <scope>NUCLEOTIDE SEQUENCE [LARGE SCALE GENOMIC DNA]</scope>
    <source>
        <strain evidence="1 2">PG-2018a</strain>
    </source>
</reference>
<evidence type="ECO:0000313" key="2">
    <source>
        <dbReference type="Proteomes" id="UP000326340"/>
    </source>
</evidence>
<accession>A0A5Q4BRH3</accession>